<reference evidence="3" key="1">
    <citation type="submission" date="2019-09" db="EMBL/GenBank/DDBJ databases">
        <title>Draft genome information of white flower Hibiscus syriacus.</title>
        <authorList>
            <person name="Kim Y.-M."/>
        </authorList>
    </citation>
    <scope>NUCLEOTIDE SEQUENCE [LARGE SCALE GENOMIC DNA]</scope>
    <source>
        <strain evidence="3">YM2019G1</strain>
    </source>
</reference>
<evidence type="ECO:0000313" key="3">
    <source>
        <dbReference type="EMBL" id="KAE8698020.1"/>
    </source>
</evidence>
<dbReference type="Proteomes" id="UP000436088">
    <property type="component" value="Unassembled WGS sequence"/>
</dbReference>
<protein>
    <recommendedName>
        <fullName evidence="2">Plastocyanin-like domain-containing protein</fullName>
    </recommendedName>
</protein>
<proteinExistence type="inferred from homology"/>
<dbReference type="GO" id="GO:0016491">
    <property type="term" value="F:oxidoreductase activity"/>
    <property type="evidence" value="ECO:0007669"/>
    <property type="project" value="TreeGrafter"/>
</dbReference>
<keyword evidence="4" id="KW-1185">Reference proteome</keyword>
<dbReference type="InterPro" id="IPR045087">
    <property type="entry name" value="Cu-oxidase_fam"/>
</dbReference>
<dbReference type="PANTHER" id="PTHR11709">
    <property type="entry name" value="MULTI-COPPER OXIDASE"/>
    <property type="match status" value="1"/>
</dbReference>
<evidence type="ECO:0000313" key="4">
    <source>
        <dbReference type="Proteomes" id="UP000436088"/>
    </source>
</evidence>
<accession>A0A6A3A135</accession>
<dbReference type="AlphaFoldDB" id="A0A6A3A135"/>
<dbReference type="PANTHER" id="PTHR11709:SF324">
    <property type="entry name" value="LACCASE-6"/>
    <property type="match status" value="1"/>
</dbReference>
<dbReference type="EMBL" id="VEPZ02001048">
    <property type="protein sequence ID" value="KAE8698020.1"/>
    <property type="molecule type" value="Genomic_DNA"/>
</dbReference>
<dbReference type="SUPFAM" id="SSF49503">
    <property type="entry name" value="Cupredoxins"/>
    <property type="match status" value="1"/>
</dbReference>
<dbReference type="Gene3D" id="2.60.40.420">
    <property type="entry name" value="Cupredoxins - blue copper proteins"/>
    <property type="match status" value="1"/>
</dbReference>
<sequence>MSCFLQAFPSMAHEWPRGGSTRIYDFKVRTLRVAKLCNAKEIVTINKMFPGPVVYAEEDDRIIVKVTNEIPTMPPFTVSHSSWPDFHVRVHDGEAERHLFLACHVSWLRTTVYGAIVVYPKAGVPYPFKHPYEEHIVYPRCIQDQCGSREDIYVEANLLADRPLRLTVAPNSVYPETGVDCWWYCTSDRKARR</sequence>
<comment type="caution">
    <text evidence="3">The sequence shown here is derived from an EMBL/GenBank/DDBJ whole genome shotgun (WGS) entry which is preliminary data.</text>
</comment>
<dbReference type="InterPro" id="IPR011707">
    <property type="entry name" value="Cu-oxidase-like_N"/>
</dbReference>
<gene>
    <name evidence="3" type="ORF">F3Y22_tig00110607pilonHSYRG00352</name>
</gene>
<comment type="similarity">
    <text evidence="1">Belongs to the multicopper oxidase family.</text>
</comment>
<feature type="domain" description="Plastocyanin-like" evidence="2">
    <location>
        <begin position="28"/>
        <end position="78"/>
    </location>
</feature>
<dbReference type="GO" id="GO:0005507">
    <property type="term" value="F:copper ion binding"/>
    <property type="evidence" value="ECO:0007669"/>
    <property type="project" value="InterPro"/>
</dbReference>
<dbReference type="Pfam" id="PF07732">
    <property type="entry name" value="Cu-oxidase_3"/>
    <property type="match status" value="1"/>
</dbReference>
<dbReference type="InterPro" id="IPR008972">
    <property type="entry name" value="Cupredoxin"/>
</dbReference>
<organism evidence="3 4">
    <name type="scientific">Hibiscus syriacus</name>
    <name type="common">Rose of Sharon</name>
    <dbReference type="NCBI Taxonomy" id="106335"/>
    <lineage>
        <taxon>Eukaryota</taxon>
        <taxon>Viridiplantae</taxon>
        <taxon>Streptophyta</taxon>
        <taxon>Embryophyta</taxon>
        <taxon>Tracheophyta</taxon>
        <taxon>Spermatophyta</taxon>
        <taxon>Magnoliopsida</taxon>
        <taxon>eudicotyledons</taxon>
        <taxon>Gunneridae</taxon>
        <taxon>Pentapetalae</taxon>
        <taxon>rosids</taxon>
        <taxon>malvids</taxon>
        <taxon>Malvales</taxon>
        <taxon>Malvaceae</taxon>
        <taxon>Malvoideae</taxon>
        <taxon>Hibiscus</taxon>
    </lineage>
</organism>
<name>A0A6A3A135_HIBSY</name>
<evidence type="ECO:0000256" key="1">
    <source>
        <dbReference type="ARBA" id="ARBA00010609"/>
    </source>
</evidence>
<evidence type="ECO:0000259" key="2">
    <source>
        <dbReference type="Pfam" id="PF07732"/>
    </source>
</evidence>